<dbReference type="Pfam" id="PF00931">
    <property type="entry name" value="NB-ARC"/>
    <property type="match status" value="1"/>
</dbReference>
<dbReference type="AlphaFoldDB" id="A0A6A1WHB1"/>
<gene>
    <name evidence="2" type="ORF">CJ030_MR2G002963</name>
</gene>
<comment type="caution">
    <text evidence="2">The sequence shown here is derived from an EMBL/GenBank/DDBJ whole genome shotgun (WGS) entry which is preliminary data.</text>
</comment>
<protein>
    <submittedName>
        <fullName evidence="2">TMV resistance protein N</fullName>
    </submittedName>
</protein>
<accession>A0A6A1WHB1</accession>
<evidence type="ECO:0000313" key="2">
    <source>
        <dbReference type="EMBL" id="KAB1223237.1"/>
    </source>
</evidence>
<evidence type="ECO:0000313" key="3">
    <source>
        <dbReference type="Proteomes" id="UP000516437"/>
    </source>
</evidence>
<dbReference type="GO" id="GO:0006952">
    <property type="term" value="P:defense response"/>
    <property type="evidence" value="ECO:0007669"/>
    <property type="project" value="InterPro"/>
</dbReference>
<dbReference type="SUPFAM" id="SSF52540">
    <property type="entry name" value="P-loop containing nucleoside triphosphate hydrolases"/>
    <property type="match status" value="1"/>
</dbReference>
<organism evidence="2 3">
    <name type="scientific">Morella rubra</name>
    <name type="common">Chinese bayberry</name>
    <dbReference type="NCBI Taxonomy" id="262757"/>
    <lineage>
        <taxon>Eukaryota</taxon>
        <taxon>Viridiplantae</taxon>
        <taxon>Streptophyta</taxon>
        <taxon>Embryophyta</taxon>
        <taxon>Tracheophyta</taxon>
        <taxon>Spermatophyta</taxon>
        <taxon>Magnoliopsida</taxon>
        <taxon>eudicotyledons</taxon>
        <taxon>Gunneridae</taxon>
        <taxon>Pentapetalae</taxon>
        <taxon>rosids</taxon>
        <taxon>fabids</taxon>
        <taxon>Fagales</taxon>
        <taxon>Myricaceae</taxon>
        <taxon>Morella</taxon>
    </lineage>
</organism>
<evidence type="ECO:0000259" key="1">
    <source>
        <dbReference type="PROSITE" id="PS50104"/>
    </source>
</evidence>
<dbReference type="EMBL" id="RXIC02000020">
    <property type="protein sequence ID" value="KAB1223237.1"/>
    <property type="molecule type" value="Genomic_DNA"/>
</dbReference>
<dbReference type="GO" id="GO:0007165">
    <property type="term" value="P:signal transduction"/>
    <property type="evidence" value="ECO:0007669"/>
    <property type="project" value="InterPro"/>
</dbReference>
<dbReference type="InterPro" id="IPR002182">
    <property type="entry name" value="NB-ARC"/>
</dbReference>
<proteinExistence type="predicted"/>
<dbReference type="SUPFAM" id="SSF52200">
    <property type="entry name" value="Toll/Interleukin receptor TIR domain"/>
    <property type="match status" value="1"/>
</dbReference>
<dbReference type="InterPro" id="IPR027417">
    <property type="entry name" value="P-loop_NTPase"/>
</dbReference>
<dbReference type="InterPro" id="IPR000157">
    <property type="entry name" value="TIR_dom"/>
</dbReference>
<dbReference type="PROSITE" id="PS50104">
    <property type="entry name" value="TIR"/>
    <property type="match status" value="1"/>
</dbReference>
<dbReference type="Gene3D" id="3.40.50.10140">
    <property type="entry name" value="Toll/interleukin-1 receptor homology (TIR) domain"/>
    <property type="match status" value="1"/>
</dbReference>
<name>A0A6A1WHB1_9ROSI</name>
<dbReference type="Gene3D" id="3.40.50.300">
    <property type="entry name" value="P-loop containing nucleotide triphosphate hydrolases"/>
    <property type="match status" value="1"/>
</dbReference>
<dbReference type="InterPro" id="IPR035897">
    <property type="entry name" value="Toll_tir_struct_dom_sf"/>
</dbReference>
<reference evidence="2 3" key="1">
    <citation type="journal article" date="2019" name="Plant Biotechnol. J.">
        <title>The red bayberry genome and genetic basis of sex determination.</title>
        <authorList>
            <person name="Jia H.M."/>
            <person name="Jia H.J."/>
            <person name="Cai Q.L."/>
            <person name="Wang Y."/>
            <person name="Zhao H.B."/>
            <person name="Yang W.F."/>
            <person name="Wang G.Y."/>
            <person name="Li Y.H."/>
            <person name="Zhan D.L."/>
            <person name="Shen Y.T."/>
            <person name="Niu Q.F."/>
            <person name="Chang L."/>
            <person name="Qiu J."/>
            <person name="Zhao L."/>
            <person name="Xie H.B."/>
            <person name="Fu W.Y."/>
            <person name="Jin J."/>
            <person name="Li X.W."/>
            <person name="Jiao Y."/>
            <person name="Zhou C.C."/>
            <person name="Tu T."/>
            <person name="Chai C.Y."/>
            <person name="Gao J.L."/>
            <person name="Fan L.J."/>
            <person name="van de Weg E."/>
            <person name="Wang J.Y."/>
            <person name="Gao Z.S."/>
        </authorList>
    </citation>
    <scope>NUCLEOTIDE SEQUENCE [LARGE SCALE GENOMIC DNA]</scope>
    <source>
        <tissue evidence="2">Leaves</tissue>
    </source>
</reference>
<dbReference type="InterPro" id="IPR044974">
    <property type="entry name" value="Disease_R_plants"/>
</dbReference>
<dbReference type="Pfam" id="PF01582">
    <property type="entry name" value="TIR"/>
    <property type="match status" value="1"/>
</dbReference>
<dbReference type="Proteomes" id="UP000516437">
    <property type="component" value="Chromosome 2"/>
</dbReference>
<dbReference type="PANTHER" id="PTHR11017">
    <property type="entry name" value="LEUCINE-RICH REPEAT-CONTAINING PROTEIN"/>
    <property type="match status" value="1"/>
</dbReference>
<keyword evidence="3" id="KW-1185">Reference proteome</keyword>
<dbReference type="GO" id="GO:0043531">
    <property type="term" value="F:ADP binding"/>
    <property type="evidence" value="ECO:0007669"/>
    <property type="project" value="InterPro"/>
</dbReference>
<sequence>MKILECKEKKQQLVLPVFYHVDPSEVRNQQESYGEALARHEDRFKDDKTKVQKWRTGLQEVANFAGWHLGNGDESKLVKEIVQLVSRIVNHTYLNVAKYPIGIEPRLQDVSLLLSVEMNDVRMVGIVGIGGIGKTTIAKAIYNLMAYQFESSCFLSNVSETSKREGGLVQLQETLLCEILGSLKYEDW</sequence>
<dbReference type="PANTHER" id="PTHR11017:SF570">
    <property type="entry name" value="DISEASE RESISTANCE PROTEIN (TIR-NBS CLASS)-RELATED"/>
    <property type="match status" value="1"/>
</dbReference>
<feature type="domain" description="TIR" evidence="1">
    <location>
        <begin position="1"/>
        <end position="89"/>
    </location>
</feature>
<dbReference type="OrthoDB" id="6160824at2759"/>